<dbReference type="InterPro" id="IPR002295">
    <property type="entry name" value="N4/N6-MTase_EcoPI_Mod-like"/>
</dbReference>
<dbReference type="AlphaFoldDB" id="A0A0K2SQE0"/>
<feature type="compositionally biased region" description="Low complexity" evidence="6">
    <location>
        <begin position="485"/>
        <end position="498"/>
    </location>
</feature>
<dbReference type="Gene3D" id="3.40.50.150">
    <property type="entry name" value="Vaccinia Virus protein VP39"/>
    <property type="match status" value="1"/>
</dbReference>
<dbReference type="InterPro" id="IPR002052">
    <property type="entry name" value="DNA_methylase_N6_adenine_CS"/>
</dbReference>
<sequence>MRSSDRAFVRADNLDVLRELPDGAFDLVYLDPPFNSNRRYGLDRGQPDRAFRRGRRADGPWGLAFDDAWRWDEETAAGFHGLLQRLPPGPRELLATLRQALGAGDLLAYLAMMVPRLVELHRVLAPTGSLYLHCDPQASHYLKLFLDSIFGADRFRREIVWRSGWVSGFKSRVPNWVRNHDTLLYYTRGPRFVFNKEAAYQPHPEGYQRRGGGANPRGVALDDVWTDIYSPWIMSFSKEKLGYPTQKPMALMERIVRVSTRPGMRVLDPFAGGGAALVAAEAMGRRWLGIDSTHLATAMIRYRMLWRFGLDRSRFPVHGEPHDLSAARALARNDPLQFGWWTLSLVHARPLGAGRTQEPGAGPRIEGALPASAGVLDDETPPALAPGSAAEIPWGMEGGPPWTLVIVQAVLRPADLPDLVQRARELGAQRVLATALELPAGATAAAGAVAGQGRFGWAAPEDGVQLVTLEDLLRRDLTPALIQRPLPQLHLTPQPQGPRGRKGRRAGPT</sequence>
<dbReference type="InterPro" id="IPR002941">
    <property type="entry name" value="DNA_methylase_N4/N6"/>
</dbReference>
<dbReference type="STRING" id="1555112.LIP_3504"/>
<keyword evidence="2 8" id="KW-0489">Methyltransferase</keyword>
<feature type="compositionally biased region" description="Basic residues" evidence="6">
    <location>
        <begin position="499"/>
        <end position="509"/>
    </location>
</feature>
<feature type="region of interest" description="Disordered" evidence="6">
    <location>
        <begin position="484"/>
        <end position="509"/>
    </location>
</feature>
<gene>
    <name evidence="8" type="ORF">LIP_3504</name>
</gene>
<comment type="similarity">
    <text evidence="1">Belongs to the N(4)/N(6)-methyltransferase family.</text>
</comment>
<dbReference type="EMBL" id="AP014924">
    <property type="protein sequence ID" value="BAS29316.1"/>
    <property type="molecule type" value="Genomic_DNA"/>
</dbReference>
<evidence type="ECO:0000256" key="1">
    <source>
        <dbReference type="ARBA" id="ARBA00006594"/>
    </source>
</evidence>
<dbReference type="KEGG" id="lpil:LIP_3504"/>
<dbReference type="PROSITE" id="PS00092">
    <property type="entry name" value="N6_MTASE"/>
    <property type="match status" value="1"/>
</dbReference>
<dbReference type="GO" id="GO:0008170">
    <property type="term" value="F:N-methyltransferase activity"/>
    <property type="evidence" value="ECO:0007669"/>
    <property type="project" value="InterPro"/>
</dbReference>
<name>A0A0K2SQE0_LIMPI</name>
<proteinExistence type="inferred from homology"/>
<evidence type="ECO:0000313" key="9">
    <source>
        <dbReference type="Proteomes" id="UP000065807"/>
    </source>
</evidence>
<reference evidence="9" key="2">
    <citation type="journal article" date="2016" name="Int. J. Syst. Evol. Microbiol.">
        <title>Complete genome sequence and cell structure of Limnochorda pilosa, a Gram-negative spore-former within the phylum Firmicutes.</title>
        <authorList>
            <person name="Watanabe M."/>
            <person name="Kojima H."/>
            <person name="Fukui M."/>
        </authorList>
    </citation>
    <scope>NUCLEOTIDE SEQUENCE [LARGE SCALE GENOMIC DNA]</scope>
    <source>
        <strain evidence="9">HC45</strain>
    </source>
</reference>
<dbReference type="PATRIC" id="fig|1555112.3.peg.3542"/>
<organism evidence="8 9">
    <name type="scientific">Limnochorda pilosa</name>
    <dbReference type="NCBI Taxonomy" id="1555112"/>
    <lineage>
        <taxon>Bacteria</taxon>
        <taxon>Bacillati</taxon>
        <taxon>Bacillota</taxon>
        <taxon>Limnochordia</taxon>
        <taxon>Limnochordales</taxon>
        <taxon>Limnochordaceae</taxon>
        <taxon>Limnochorda</taxon>
    </lineage>
</organism>
<evidence type="ECO:0000256" key="5">
    <source>
        <dbReference type="ARBA" id="ARBA00022747"/>
    </source>
</evidence>
<dbReference type="InterPro" id="IPR029063">
    <property type="entry name" value="SAM-dependent_MTases_sf"/>
</dbReference>
<evidence type="ECO:0000256" key="4">
    <source>
        <dbReference type="ARBA" id="ARBA00022691"/>
    </source>
</evidence>
<dbReference type="Pfam" id="PF01555">
    <property type="entry name" value="N6_N4_Mtase"/>
    <property type="match status" value="1"/>
</dbReference>
<feature type="domain" description="DNA methylase N-4/N-6" evidence="7">
    <location>
        <begin position="26"/>
        <end position="292"/>
    </location>
</feature>
<keyword evidence="3" id="KW-0808">Transferase</keyword>
<dbReference type="GO" id="GO:0032259">
    <property type="term" value="P:methylation"/>
    <property type="evidence" value="ECO:0007669"/>
    <property type="project" value="UniProtKB-KW"/>
</dbReference>
<dbReference type="GO" id="GO:0009307">
    <property type="term" value="P:DNA restriction-modification system"/>
    <property type="evidence" value="ECO:0007669"/>
    <property type="project" value="UniProtKB-KW"/>
</dbReference>
<dbReference type="SUPFAM" id="SSF53335">
    <property type="entry name" value="S-adenosyl-L-methionine-dependent methyltransferases"/>
    <property type="match status" value="1"/>
</dbReference>
<keyword evidence="4" id="KW-0949">S-adenosyl-L-methionine</keyword>
<evidence type="ECO:0000313" key="8">
    <source>
        <dbReference type="EMBL" id="BAS29316.1"/>
    </source>
</evidence>
<dbReference type="OrthoDB" id="9800801at2"/>
<protein>
    <submittedName>
        <fullName evidence="8">DNA methylase</fullName>
    </submittedName>
</protein>
<keyword evidence="5" id="KW-0680">Restriction system</keyword>
<accession>A0A0K2SQE0</accession>
<evidence type="ECO:0000256" key="2">
    <source>
        <dbReference type="ARBA" id="ARBA00022603"/>
    </source>
</evidence>
<evidence type="ECO:0000256" key="6">
    <source>
        <dbReference type="SAM" id="MobiDB-lite"/>
    </source>
</evidence>
<dbReference type="PRINTS" id="PR00506">
    <property type="entry name" value="D21N6MTFRASE"/>
</dbReference>
<dbReference type="REBASE" id="124156">
    <property type="entry name" value="M.LpiHC45ORF3504P"/>
</dbReference>
<evidence type="ECO:0000259" key="7">
    <source>
        <dbReference type="Pfam" id="PF01555"/>
    </source>
</evidence>
<dbReference type="GO" id="GO:0003677">
    <property type="term" value="F:DNA binding"/>
    <property type="evidence" value="ECO:0007669"/>
    <property type="project" value="InterPro"/>
</dbReference>
<dbReference type="RefSeq" id="WP_068140888.1">
    <property type="nucleotide sequence ID" value="NZ_AP014924.1"/>
</dbReference>
<keyword evidence="9" id="KW-1185">Reference proteome</keyword>
<reference evidence="9" key="1">
    <citation type="submission" date="2015-07" db="EMBL/GenBank/DDBJ databases">
        <title>Complete genome sequence and phylogenetic analysis of Limnochorda pilosa.</title>
        <authorList>
            <person name="Watanabe M."/>
            <person name="Kojima H."/>
            <person name="Fukui M."/>
        </authorList>
    </citation>
    <scope>NUCLEOTIDE SEQUENCE [LARGE SCALE GENOMIC DNA]</scope>
    <source>
        <strain evidence="9">HC45</strain>
    </source>
</reference>
<evidence type="ECO:0000256" key="3">
    <source>
        <dbReference type="ARBA" id="ARBA00022679"/>
    </source>
</evidence>
<dbReference type="Proteomes" id="UP000065807">
    <property type="component" value="Chromosome"/>
</dbReference>